<accession>A0A844Z882</accession>
<feature type="transmembrane region" description="Helical" evidence="1">
    <location>
        <begin position="153"/>
        <end position="182"/>
    </location>
</feature>
<dbReference type="EMBL" id="WTYZ01000001">
    <property type="protein sequence ID" value="MXO84125.1"/>
    <property type="molecule type" value="Genomic_DNA"/>
</dbReference>
<keyword evidence="3" id="KW-1185">Reference proteome</keyword>
<dbReference type="InterPro" id="IPR018692">
    <property type="entry name" value="DUF2189"/>
</dbReference>
<keyword evidence="1" id="KW-0812">Transmembrane</keyword>
<feature type="transmembrane region" description="Helical" evidence="1">
    <location>
        <begin position="203"/>
        <end position="232"/>
    </location>
</feature>
<dbReference type="Proteomes" id="UP000460290">
    <property type="component" value="Unassembled WGS sequence"/>
</dbReference>
<dbReference type="AlphaFoldDB" id="A0A844Z882"/>
<feature type="transmembrane region" description="Helical" evidence="1">
    <location>
        <begin position="31"/>
        <end position="51"/>
    </location>
</feature>
<dbReference type="Pfam" id="PF09955">
    <property type="entry name" value="DUF2189"/>
    <property type="match status" value="1"/>
</dbReference>
<feature type="transmembrane region" description="Helical" evidence="1">
    <location>
        <begin position="108"/>
        <end position="133"/>
    </location>
</feature>
<reference evidence="2 3" key="1">
    <citation type="submission" date="2019-12" db="EMBL/GenBank/DDBJ databases">
        <title>Genomic-based taxomic classification of the family Erythrobacteraceae.</title>
        <authorList>
            <person name="Xu L."/>
        </authorList>
    </citation>
    <scope>NUCLEOTIDE SEQUENCE [LARGE SCALE GENOMIC DNA]</scope>
    <source>
        <strain evidence="2 3">KCTC 42006</strain>
    </source>
</reference>
<evidence type="ECO:0000313" key="2">
    <source>
        <dbReference type="EMBL" id="MXO84125.1"/>
    </source>
</evidence>
<comment type="caution">
    <text evidence="2">The sequence shown here is derived from an EMBL/GenBank/DDBJ whole genome shotgun (WGS) entry which is preliminary data.</text>
</comment>
<feature type="transmembrane region" description="Helical" evidence="1">
    <location>
        <begin position="57"/>
        <end position="79"/>
    </location>
</feature>
<evidence type="ECO:0000313" key="3">
    <source>
        <dbReference type="Proteomes" id="UP000460290"/>
    </source>
</evidence>
<dbReference type="OrthoDB" id="9809543at2"/>
<keyword evidence="1" id="KW-1133">Transmembrane helix</keyword>
<proteinExistence type="predicted"/>
<gene>
    <name evidence="2" type="ORF">GRI35_12175</name>
</gene>
<name>A0A844Z882_9SPHN</name>
<keyword evidence="1" id="KW-0472">Membrane</keyword>
<protein>
    <submittedName>
        <fullName evidence="2">DUF2189 domain-containing protein</fullName>
    </submittedName>
</protein>
<evidence type="ECO:0000256" key="1">
    <source>
        <dbReference type="SAM" id="Phobius"/>
    </source>
</evidence>
<sequence>MAKPVVADDLRLKDLGDALAAGWADFREHPVFGLFFAAIYVGVGLGLYFGVNSLGEVAWLIPIIAGFPIVAPFIAVGLYEVSRRRERHLPMEWKPILGALNGRGDEQIILMGGLVFVAFSFWVIIAHAISLIFLPNAGMGADIVTTLLSPAGLAMLGMGGVTGGLLAWGLFSVTVVSLPMLIDRDVDCITAIIASISMVRSNLFVMLVWGALVVIVLVIAMLPALIGLFIALPVLGHATWHLYRRAVHMP</sequence>
<organism evidence="2 3">
    <name type="scientific">Pontixanthobacter aestiaquae</name>
    <dbReference type="NCBI Taxonomy" id="1509367"/>
    <lineage>
        <taxon>Bacteria</taxon>
        <taxon>Pseudomonadati</taxon>
        <taxon>Pseudomonadota</taxon>
        <taxon>Alphaproteobacteria</taxon>
        <taxon>Sphingomonadales</taxon>
        <taxon>Erythrobacteraceae</taxon>
        <taxon>Pontixanthobacter</taxon>
    </lineage>
</organism>